<sequence length="88" mass="9175">MATQDTGTPTPAKVEKLATQAVPLPSTALIGVFGTASNPKALVRLPRGKTQTVGIGDRLAGGTVRAIGEDKLVLVRMGKQHLMQMPRG</sequence>
<organism evidence="1 2">
    <name type="scientific">Sulfitobacter undariae</name>
    <dbReference type="NCBI Taxonomy" id="1563671"/>
    <lineage>
        <taxon>Bacteria</taxon>
        <taxon>Pseudomonadati</taxon>
        <taxon>Pseudomonadota</taxon>
        <taxon>Alphaproteobacteria</taxon>
        <taxon>Rhodobacterales</taxon>
        <taxon>Roseobacteraceae</taxon>
        <taxon>Sulfitobacter</taxon>
    </lineage>
</organism>
<dbReference type="AlphaFoldDB" id="A0A7W6E2W1"/>
<evidence type="ECO:0000313" key="1">
    <source>
        <dbReference type="EMBL" id="MBB3993772.1"/>
    </source>
</evidence>
<dbReference type="RefSeq" id="WP_184564160.1">
    <property type="nucleotide sequence ID" value="NZ_JACIEI010000003.1"/>
</dbReference>
<reference evidence="1 2" key="1">
    <citation type="submission" date="2020-08" db="EMBL/GenBank/DDBJ databases">
        <title>Genomic Encyclopedia of Type Strains, Phase IV (KMG-IV): sequencing the most valuable type-strain genomes for metagenomic binning, comparative biology and taxonomic classification.</title>
        <authorList>
            <person name="Goeker M."/>
        </authorList>
    </citation>
    <scope>NUCLEOTIDE SEQUENCE [LARGE SCALE GENOMIC DNA]</scope>
    <source>
        <strain evidence="1 2">DSM 102234</strain>
    </source>
</reference>
<evidence type="ECO:0008006" key="3">
    <source>
        <dbReference type="Google" id="ProtNLM"/>
    </source>
</evidence>
<proteinExistence type="predicted"/>
<protein>
    <recommendedName>
        <fullName evidence="3">Type IV pilus biogenesis</fullName>
    </recommendedName>
</protein>
<gene>
    <name evidence="1" type="ORF">GGR95_001403</name>
</gene>
<name>A0A7W6E2W1_9RHOB</name>
<comment type="caution">
    <text evidence="1">The sequence shown here is derived from an EMBL/GenBank/DDBJ whole genome shotgun (WGS) entry which is preliminary data.</text>
</comment>
<dbReference type="EMBL" id="JACIEI010000003">
    <property type="protein sequence ID" value="MBB3993772.1"/>
    <property type="molecule type" value="Genomic_DNA"/>
</dbReference>
<accession>A0A7W6E2W1</accession>
<evidence type="ECO:0000313" key="2">
    <source>
        <dbReference type="Proteomes" id="UP000530268"/>
    </source>
</evidence>
<keyword evidence="2" id="KW-1185">Reference proteome</keyword>
<dbReference type="Proteomes" id="UP000530268">
    <property type="component" value="Unassembled WGS sequence"/>
</dbReference>